<proteinExistence type="predicted"/>
<accession>A0ABU4IBR7</accession>
<dbReference type="CDD" id="cd00093">
    <property type="entry name" value="HTH_XRE"/>
    <property type="match status" value="1"/>
</dbReference>
<dbReference type="Pfam" id="PF13560">
    <property type="entry name" value="HTH_31"/>
    <property type="match status" value="1"/>
</dbReference>
<dbReference type="SUPFAM" id="SSF47413">
    <property type="entry name" value="lambda repressor-like DNA-binding domains"/>
    <property type="match status" value="1"/>
</dbReference>
<organism evidence="2 3">
    <name type="scientific">Vibrio mangrovi</name>
    <dbReference type="NCBI Taxonomy" id="474394"/>
    <lineage>
        <taxon>Bacteria</taxon>
        <taxon>Pseudomonadati</taxon>
        <taxon>Pseudomonadota</taxon>
        <taxon>Gammaproteobacteria</taxon>
        <taxon>Vibrionales</taxon>
        <taxon>Vibrionaceae</taxon>
        <taxon>Vibrio</taxon>
    </lineage>
</organism>
<sequence>MKKLRIKQARTAMNLTREQVAVAMHKSPHTIKSWETSERQPRSMQEIERLCDILNINVSWYLAGKGPVHPISSTTEQELLKLFSRLTETQQQAILQMMRVMK</sequence>
<keyword evidence="3" id="KW-1185">Reference proteome</keyword>
<feature type="domain" description="HTH cro/C1-type" evidence="1">
    <location>
        <begin position="6"/>
        <end position="61"/>
    </location>
</feature>
<evidence type="ECO:0000313" key="2">
    <source>
        <dbReference type="EMBL" id="MDW6004705.1"/>
    </source>
</evidence>
<dbReference type="InterPro" id="IPR010982">
    <property type="entry name" value="Lambda_DNA-bd_dom_sf"/>
</dbReference>
<protein>
    <submittedName>
        <fullName evidence="2">Helix-turn-helix domain-containing protein</fullName>
    </submittedName>
</protein>
<dbReference type="EMBL" id="JAWRCO010000002">
    <property type="protein sequence ID" value="MDW6004705.1"/>
    <property type="molecule type" value="Genomic_DNA"/>
</dbReference>
<evidence type="ECO:0000313" key="3">
    <source>
        <dbReference type="Proteomes" id="UP001283366"/>
    </source>
</evidence>
<comment type="caution">
    <text evidence="2">The sequence shown here is derived from an EMBL/GenBank/DDBJ whole genome shotgun (WGS) entry which is preliminary data.</text>
</comment>
<dbReference type="Proteomes" id="UP001283366">
    <property type="component" value="Unassembled WGS sequence"/>
</dbReference>
<dbReference type="InterPro" id="IPR001387">
    <property type="entry name" value="Cro/C1-type_HTH"/>
</dbReference>
<name>A0ABU4IBR7_9VIBR</name>
<dbReference type="PROSITE" id="PS50943">
    <property type="entry name" value="HTH_CROC1"/>
    <property type="match status" value="1"/>
</dbReference>
<gene>
    <name evidence="2" type="ORF">SBX37_17755</name>
</gene>
<dbReference type="Gene3D" id="1.10.260.40">
    <property type="entry name" value="lambda repressor-like DNA-binding domains"/>
    <property type="match status" value="1"/>
</dbReference>
<dbReference type="RefSeq" id="WP_087481037.1">
    <property type="nucleotide sequence ID" value="NZ_AP024884.1"/>
</dbReference>
<dbReference type="SMART" id="SM00530">
    <property type="entry name" value="HTH_XRE"/>
    <property type="match status" value="1"/>
</dbReference>
<reference evidence="2 3" key="1">
    <citation type="submission" date="2023-11" db="EMBL/GenBank/DDBJ databases">
        <title>Plant-associative lifestyle of Vibrio porteresiae and its evolutionary dynamics.</title>
        <authorList>
            <person name="Rameshkumar N."/>
            <person name="Kirti K."/>
        </authorList>
    </citation>
    <scope>NUCLEOTIDE SEQUENCE [LARGE SCALE GENOMIC DNA]</scope>
    <source>
        <strain evidence="2 3">MSSRF38</strain>
    </source>
</reference>
<evidence type="ECO:0000259" key="1">
    <source>
        <dbReference type="PROSITE" id="PS50943"/>
    </source>
</evidence>